<keyword evidence="4" id="KW-1185">Reference proteome</keyword>
<dbReference type="Proteomes" id="UP000472276">
    <property type="component" value="Unassembled WGS sequence"/>
</dbReference>
<sequence>MQSSARVTMYSPSAFVFVLISCGICVITVTAQTPTPAPADTPCALKSNTTCDECLQNVTCLWCITTKKCIEYPVKSILPSNSVCPLNDARWGLCWLNFQILIITVSVLAGIIIIAVLVCCFCCCKCEKIGLFNRRKREDMQMERQTRLRKDRQKTRRSEMQMRHDEIRHKYGLSKDNPYARMDDH</sequence>
<dbReference type="Ensembl" id="ENSOABT00000024977.2">
    <property type="protein sequence ID" value="ENSOABP00000024269.2"/>
    <property type="gene ID" value="ENSOABG00000011610.2"/>
</dbReference>
<dbReference type="PANTHER" id="PTHR15191:SF7">
    <property type="entry name" value="PTTG1-INTERACTING PROTEIN B"/>
    <property type="match status" value="1"/>
</dbReference>
<evidence type="ECO:0000313" key="4">
    <source>
        <dbReference type="Proteomes" id="UP000472276"/>
    </source>
</evidence>
<evidence type="ECO:0000256" key="1">
    <source>
        <dbReference type="SAM" id="MobiDB-lite"/>
    </source>
</evidence>
<accession>A0A668TAX4</accession>
<feature type="transmembrane region" description="Helical" evidence="2">
    <location>
        <begin position="100"/>
        <end position="124"/>
    </location>
</feature>
<dbReference type="OMA" id="CVEYPVR"/>
<dbReference type="Gene3D" id="1.20.5.930">
    <property type="entry name" value="Bicelle-embedded integrin alpha(iib) transmembrane segment"/>
    <property type="match status" value="1"/>
</dbReference>
<dbReference type="PROSITE" id="PS51257">
    <property type="entry name" value="PROKAR_LIPOPROTEIN"/>
    <property type="match status" value="1"/>
</dbReference>
<reference evidence="3" key="1">
    <citation type="submission" date="2025-08" db="UniProtKB">
        <authorList>
            <consortium name="Ensembl"/>
        </authorList>
    </citation>
    <scope>IDENTIFICATION</scope>
</reference>
<keyword evidence="2" id="KW-1133">Transmembrane helix</keyword>
<dbReference type="PANTHER" id="PTHR15191">
    <property type="entry name" value="PROTEIN CBG20567"/>
    <property type="match status" value="1"/>
</dbReference>
<keyword evidence="2" id="KW-0472">Membrane</keyword>
<name>A0A668TAX4_OREAU</name>
<reference evidence="3" key="2">
    <citation type="submission" date="2025-09" db="UniProtKB">
        <authorList>
            <consortium name="Ensembl"/>
        </authorList>
    </citation>
    <scope>IDENTIFICATION</scope>
</reference>
<gene>
    <name evidence="3" type="primary">pttg1ipb</name>
</gene>
<dbReference type="AlphaFoldDB" id="A0A668TAX4"/>
<dbReference type="GO" id="GO:0006606">
    <property type="term" value="P:protein import into nucleus"/>
    <property type="evidence" value="ECO:0007669"/>
    <property type="project" value="TreeGrafter"/>
</dbReference>
<keyword evidence="2" id="KW-0812">Transmembrane</keyword>
<dbReference type="GO" id="GO:0005634">
    <property type="term" value="C:nucleus"/>
    <property type="evidence" value="ECO:0007669"/>
    <property type="project" value="TreeGrafter"/>
</dbReference>
<evidence type="ECO:0008006" key="5">
    <source>
        <dbReference type="Google" id="ProtNLM"/>
    </source>
</evidence>
<proteinExistence type="predicted"/>
<dbReference type="InterPro" id="IPR052304">
    <property type="entry name" value="PTTG1IP"/>
</dbReference>
<dbReference type="GO" id="GO:0005737">
    <property type="term" value="C:cytoplasm"/>
    <property type="evidence" value="ECO:0007669"/>
    <property type="project" value="TreeGrafter"/>
</dbReference>
<feature type="transmembrane region" description="Helical" evidence="2">
    <location>
        <begin position="12"/>
        <end position="31"/>
    </location>
</feature>
<evidence type="ECO:0000256" key="2">
    <source>
        <dbReference type="SAM" id="Phobius"/>
    </source>
</evidence>
<protein>
    <recommendedName>
        <fullName evidence="5">PSI domain-containing protein</fullName>
    </recommendedName>
</protein>
<organism evidence="3 4">
    <name type="scientific">Oreochromis aureus</name>
    <name type="common">Israeli tilapia</name>
    <name type="synonym">Chromis aureus</name>
    <dbReference type="NCBI Taxonomy" id="47969"/>
    <lineage>
        <taxon>Eukaryota</taxon>
        <taxon>Metazoa</taxon>
        <taxon>Chordata</taxon>
        <taxon>Craniata</taxon>
        <taxon>Vertebrata</taxon>
        <taxon>Euteleostomi</taxon>
        <taxon>Actinopterygii</taxon>
        <taxon>Neopterygii</taxon>
        <taxon>Teleostei</taxon>
        <taxon>Neoteleostei</taxon>
        <taxon>Acanthomorphata</taxon>
        <taxon>Ovalentaria</taxon>
        <taxon>Cichlomorphae</taxon>
        <taxon>Cichliformes</taxon>
        <taxon>Cichlidae</taxon>
        <taxon>African cichlids</taxon>
        <taxon>Pseudocrenilabrinae</taxon>
        <taxon>Oreochromini</taxon>
        <taxon>Oreochromis</taxon>
    </lineage>
</organism>
<evidence type="ECO:0000313" key="3">
    <source>
        <dbReference type="Ensembl" id="ENSOABP00000024269.2"/>
    </source>
</evidence>
<feature type="region of interest" description="Disordered" evidence="1">
    <location>
        <begin position="142"/>
        <end position="161"/>
    </location>
</feature>